<reference evidence="16" key="2">
    <citation type="journal article" date="2015" name="Gigascience">
        <title>Reconstructing a comprehensive transcriptome assembly of a white-pupal translocated strain of the pest fruit fly Bactrocera cucurbitae.</title>
        <authorList>
            <person name="Sim S.B."/>
            <person name="Calla B."/>
            <person name="Hall B."/>
            <person name="DeRego T."/>
            <person name="Geib S.M."/>
        </authorList>
    </citation>
    <scope>NUCLEOTIDE SEQUENCE</scope>
</reference>
<evidence type="ECO:0000256" key="12">
    <source>
        <dbReference type="ARBA" id="ARBA00072755"/>
    </source>
</evidence>
<evidence type="ECO:0000256" key="7">
    <source>
        <dbReference type="ARBA" id="ARBA00022801"/>
    </source>
</evidence>
<feature type="domain" description="Endonuclease/exonuclease/phosphatase" evidence="14">
    <location>
        <begin position="309"/>
        <end position="620"/>
    </location>
</feature>
<evidence type="ECO:0000256" key="2">
    <source>
        <dbReference type="ARBA" id="ARBA00004305"/>
    </source>
</evidence>
<dbReference type="InterPro" id="IPR050410">
    <property type="entry name" value="CCR4/nocturin_mRNA_transcr"/>
</dbReference>
<keyword evidence="4" id="KW-0507">mRNA processing</keyword>
<evidence type="ECO:0000256" key="13">
    <source>
        <dbReference type="ARBA" id="ARBA00083541"/>
    </source>
</evidence>
<evidence type="ECO:0000256" key="5">
    <source>
        <dbReference type="ARBA" id="ARBA00022722"/>
    </source>
</evidence>
<dbReference type="EMBL" id="GBXI01014099">
    <property type="protein sequence ID" value="JAD00193.1"/>
    <property type="molecule type" value="Transcribed_RNA"/>
</dbReference>
<dbReference type="GO" id="GO:0004535">
    <property type="term" value="F:poly(A)-specific ribonuclease activity"/>
    <property type="evidence" value="ECO:0007669"/>
    <property type="project" value="UniProtKB-ARBA"/>
</dbReference>
<keyword evidence="3" id="KW-0597">Phosphoprotein</keyword>
<dbReference type="GO" id="GO:0006397">
    <property type="term" value="P:mRNA processing"/>
    <property type="evidence" value="ECO:0007669"/>
    <property type="project" value="UniProtKB-KW"/>
</dbReference>
<feature type="domain" description="2',5'-phosphodiesterase 12-like N-terminal" evidence="15">
    <location>
        <begin position="184"/>
        <end position="277"/>
    </location>
</feature>
<evidence type="ECO:0000256" key="9">
    <source>
        <dbReference type="ARBA" id="ARBA00022842"/>
    </source>
</evidence>
<dbReference type="EMBL" id="GBXI01005346">
    <property type="protein sequence ID" value="JAD08946.1"/>
    <property type="molecule type" value="Transcribed_RNA"/>
</dbReference>
<comment type="subcellular location">
    <subcellularLocation>
        <location evidence="2">Mitochondrion matrix</location>
    </subcellularLocation>
</comment>
<dbReference type="GO" id="GO:0005759">
    <property type="term" value="C:mitochondrial matrix"/>
    <property type="evidence" value="ECO:0007669"/>
    <property type="project" value="UniProtKB-SubCell"/>
</dbReference>
<dbReference type="InterPro" id="IPR036691">
    <property type="entry name" value="Endo/exonu/phosph_ase_sf"/>
</dbReference>
<evidence type="ECO:0000256" key="11">
    <source>
        <dbReference type="ARBA" id="ARBA00023128"/>
    </source>
</evidence>
<evidence type="ECO:0000256" key="6">
    <source>
        <dbReference type="ARBA" id="ARBA00022723"/>
    </source>
</evidence>
<keyword evidence="5" id="KW-0540">Nuclease</keyword>
<dbReference type="SUPFAM" id="SSF56219">
    <property type="entry name" value="DNase I-like"/>
    <property type="match status" value="1"/>
</dbReference>
<dbReference type="Pfam" id="PF21171">
    <property type="entry name" value="PDE12-like_N"/>
    <property type="match status" value="1"/>
</dbReference>
<sequence length="632" mass="73285">MLLTFSKSSIRLVYATTGPRRIVTSSLDLKLNHYWNFIWYSNYRTAYAHRTKYEMDKVYLRHDGSNQDIHINFRFTNEDVRVDRDFNFCRKITENIEDALVRIRNNIEKELSKKSKKSKKKGMAQAQEPVTNTCDEVLVEIVRSELCKKVENMTFEKLLETETNDLKLRVMDKNYEIVYNLPWVLNLTLPTNILAGFRVYPSKVELQFADRKHSIGKWYKTKMPPSGDLIRGTEWIECGNGFYYVTSNNDIGYYLKFSLTPGNEAGQYGPQVEQISKNEVQAGPGQCPFETRHSFTKNRLRGDYFRVVSYNILADLYADSDYTRTHLFPYCPPYALKIDYRKQLFMKEIIGYNADIICLQEVDLKIFDLELKNILESDELDYKGVIAQKGTCGEGVAIFYLKSRYNLLHKYELNIGENIRTLPQFAELWQQIQNNTKLVERICDRSTTLQVLVLRCNESGRHLLVANTHLYFHPDADHIRLLQIGFAMLYVEHIYNDTITKLNLSDRRELSLLFCGDFNSVPECGIYKLMVEGNVGKDFIDWTSNTDEAVQNVSLSQPFKIQSACGTPPYTNFTHAFAACLDYIFYQSDHLDVHQVVPLPTEEELKCHTAIPSVVFPSDHVALVADLRFKSL</sequence>
<dbReference type="FunFam" id="3.60.10.10:FF:000018">
    <property type="entry name" value="2',5'-phosphodiesterase 12"/>
    <property type="match status" value="1"/>
</dbReference>
<organism evidence="16">
    <name type="scientific">Zeugodacus cucurbitae</name>
    <name type="common">Melon fruit fly</name>
    <name type="synonym">Bactrocera cucurbitae</name>
    <dbReference type="NCBI Taxonomy" id="28588"/>
    <lineage>
        <taxon>Eukaryota</taxon>
        <taxon>Metazoa</taxon>
        <taxon>Ecdysozoa</taxon>
        <taxon>Arthropoda</taxon>
        <taxon>Hexapoda</taxon>
        <taxon>Insecta</taxon>
        <taxon>Pterygota</taxon>
        <taxon>Neoptera</taxon>
        <taxon>Endopterygota</taxon>
        <taxon>Diptera</taxon>
        <taxon>Brachycera</taxon>
        <taxon>Muscomorpha</taxon>
        <taxon>Tephritoidea</taxon>
        <taxon>Tephritidae</taxon>
        <taxon>Zeugodacus</taxon>
        <taxon>Zeugodacus</taxon>
    </lineage>
</organism>
<keyword evidence="7" id="KW-0378">Hydrolase</keyword>
<evidence type="ECO:0000313" key="16">
    <source>
        <dbReference type="EMBL" id="JAD00193.1"/>
    </source>
</evidence>
<reference evidence="16" key="1">
    <citation type="submission" date="2014-11" db="EMBL/GenBank/DDBJ databases">
        <authorList>
            <person name="Geib S."/>
        </authorList>
    </citation>
    <scope>NUCLEOTIDE SEQUENCE</scope>
</reference>
<evidence type="ECO:0000313" key="17">
    <source>
        <dbReference type="EMBL" id="JAD08946.1"/>
    </source>
</evidence>
<keyword evidence="11" id="KW-0496">Mitochondrion</keyword>
<accession>A0A0A1WP40</accession>
<dbReference type="AlphaFoldDB" id="A0A0A1WP40"/>
<comment type="cofactor">
    <cofactor evidence="1">
        <name>Mg(2+)</name>
        <dbReference type="ChEBI" id="CHEBI:18420"/>
    </cofactor>
</comment>
<evidence type="ECO:0000259" key="14">
    <source>
        <dbReference type="Pfam" id="PF03372"/>
    </source>
</evidence>
<dbReference type="PANTHER" id="PTHR12121">
    <property type="entry name" value="CARBON CATABOLITE REPRESSOR PROTEIN 4"/>
    <property type="match status" value="1"/>
</dbReference>
<protein>
    <recommendedName>
        <fullName evidence="12">2',5'-phosphodiesterase 12</fullName>
    </recommendedName>
    <alternativeName>
        <fullName evidence="13">Mitochondrial deadenylase</fullName>
    </alternativeName>
</protein>
<dbReference type="GO" id="GO:0000288">
    <property type="term" value="P:nuclear-transcribed mRNA catabolic process, deadenylation-dependent decay"/>
    <property type="evidence" value="ECO:0007669"/>
    <property type="project" value="TreeGrafter"/>
</dbReference>
<dbReference type="PANTHER" id="PTHR12121:SF37">
    <property type="entry name" value="2',5'-PHOSPHODIESTERASE 12"/>
    <property type="match status" value="1"/>
</dbReference>
<keyword evidence="8" id="KW-0269">Exonuclease</keyword>
<evidence type="ECO:0000256" key="8">
    <source>
        <dbReference type="ARBA" id="ARBA00022839"/>
    </source>
</evidence>
<evidence type="ECO:0000256" key="10">
    <source>
        <dbReference type="ARBA" id="ARBA00022946"/>
    </source>
</evidence>
<evidence type="ECO:0000256" key="1">
    <source>
        <dbReference type="ARBA" id="ARBA00001946"/>
    </source>
</evidence>
<name>A0A0A1WP40_ZEUCU</name>
<proteinExistence type="predicted"/>
<evidence type="ECO:0000256" key="3">
    <source>
        <dbReference type="ARBA" id="ARBA00022553"/>
    </source>
</evidence>
<keyword evidence="10" id="KW-0809">Transit peptide</keyword>
<keyword evidence="6" id="KW-0479">Metal-binding</keyword>
<evidence type="ECO:0000256" key="4">
    <source>
        <dbReference type="ARBA" id="ARBA00022664"/>
    </source>
</evidence>
<dbReference type="Gene3D" id="3.60.10.10">
    <property type="entry name" value="Endonuclease/exonuclease/phosphatase"/>
    <property type="match status" value="1"/>
</dbReference>
<keyword evidence="9" id="KW-0460">Magnesium</keyword>
<dbReference type="InterPro" id="IPR005135">
    <property type="entry name" value="Endo/exonuclease/phosphatase"/>
</dbReference>
<dbReference type="GO" id="GO:0046872">
    <property type="term" value="F:metal ion binding"/>
    <property type="evidence" value="ECO:0007669"/>
    <property type="project" value="UniProtKB-KW"/>
</dbReference>
<dbReference type="InterPro" id="IPR048821">
    <property type="entry name" value="PDE12-like_N"/>
</dbReference>
<gene>
    <name evidence="16" type="primary">Pde12_0</name>
    <name evidence="17" type="synonym">Pde12_1</name>
    <name evidence="16" type="ORF">g.7557</name>
    <name evidence="17" type="ORF">g.7559</name>
</gene>
<evidence type="ECO:0000259" key="15">
    <source>
        <dbReference type="Pfam" id="PF21171"/>
    </source>
</evidence>
<dbReference type="Pfam" id="PF03372">
    <property type="entry name" value="Exo_endo_phos"/>
    <property type="match status" value="1"/>
</dbReference>